<protein>
    <recommendedName>
        <fullName evidence="3">NAD-dependent epimerase/dehydratase domain-containing protein</fullName>
    </recommendedName>
</protein>
<evidence type="ECO:0000313" key="1">
    <source>
        <dbReference type="EMBL" id="ORX35462.1"/>
    </source>
</evidence>
<name>A0A1Y1UBT7_9TREE</name>
<dbReference type="SUPFAM" id="SSF51735">
    <property type="entry name" value="NAD(P)-binding Rossmann-fold domains"/>
    <property type="match status" value="1"/>
</dbReference>
<dbReference type="Proteomes" id="UP000193218">
    <property type="component" value="Unassembled WGS sequence"/>
</dbReference>
<dbReference type="GeneID" id="33558385"/>
<reference evidence="1 2" key="1">
    <citation type="submission" date="2017-03" db="EMBL/GenBank/DDBJ databases">
        <title>Widespread Adenine N6-methylation of Active Genes in Fungi.</title>
        <authorList>
            <consortium name="DOE Joint Genome Institute"/>
            <person name="Mondo S.J."/>
            <person name="Dannebaum R.O."/>
            <person name="Kuo R.C."/>
            <person name="Louie K.B."/>
            <person name="Bewick A.J."/>
            <person name="Labutti K."/>
            <person name="Haridas S."/>
            <person name="Kuo A."/>
            <person name="Salamov A."/>
            <person name="Ahrendt S.R."/>
            <person name="Lau R."/>
            <person name="Bowen B.P."/>
            <person name="Lipzen A."/>
            <person name="Sullivan W."/>
            <person name="Andreopoulos W.B."/>
            <person name="Clum A."/>
            <person name="Lindquist E."/>
            <person name="Daum C."/>
            <person name="Northen T.R."/>
            <person name="Ramamoorthy G."/>
            <person name="Schmitz R.J."/>
            <person name="Gryganskyi A."/>
            <person name="Culley D."/>
            <person name="Magnuson J."/>
            <person name="James T.Y."/>
            <person name="O'Malley M.A."/>
            <person name="Stajich J.E."/>
            <person name="Spatafora J.W."/>
            <person name="Visel A."/>
            <person name="Grigoriev I.V."/>
        </authorList>
    </citation>
    <scope>NUCLEOTIDE SEQUENCE [LARGE SCALE GENOMIC DNA]</scope>
    <source>
        <strain evidence="1 2">NRRL Y-17943</strain>
    </source>
</reference>
<evidence type="ECO:0000313" key="2">
    <source>
        <dbReference type="Proteomes" id="UP000193218"/>
    </source>
</evidence>
<dbReference type="InParanoid" id="A0A1Y1UBT7"/>
<accession>A0A1Y1UBT7</accession>
<evidence type="ECO:0008006" key="3">
    <source>
        <dbReference type="Google" id="ProtNLM"/>
    </source>
</evidence>
<dbReference type="EMBL" id="NBSH01000011">
    <property type="protein sequence ID" value="ORX35462.1"/>
    <property type="molecule type" value="Genomic_DNA"/>
</dbReference>
<dbReference type="InterPro" id="IPR036291">
    <property type="entry name" value="NAD(P)-bd_dom_sf"/>
</dbReference>
<organism evidence="1 2">
    <name type="scientific">Kockovaella imperatae</name>
    <dbReference type="NCBI Taxonomy" id="4999"/>
    <lineage>
        <taxon>Eukaryota</taxon>
        <taxon>Fungi</taxon>
        <taxon>Dikarya</taxon>
        <taxon>Basidiomycota</taxon>
        <taxon>Agaricomycotina</taxon>
        <taxon>Tremellomycetes</taxon>
        <taxon>Tremellales</taxon>
        <taxon>Cuniculitremaceae</taxon>
        <taxon>Kockovaella</taxon>
    </lineage>
</organism>
<dbReference type="Gene3D" id="3.40.50.720">
    <property type="entry name" value="NAD(P)-binding Rossmann-like Domain"/>
    <property type="match status" value="1"/>
</dbReference>
<keyword evidence="2" id="KW-1185">Reference proteome</keyword>
<dbReference type="STRING" id="4999.A0A1Y1UBT7"/>
<comment type="caution">
    <text evidence="1">The sequence shown here is derived from an EMBL/GenBank/DDBJ whole genome shotgun (WGS) entry which is preliminary data.</text>
</comment>
<dbReference type="RefSeq" id="XP_021869652.1">
    <property type="nucleotide sequence ID" value="XM_022016576.1"/>
</dbReference>
<gene>
    <name evidence="1" type="ORF">BD324DRAFT_632946</name>
</gene>
<dbReference type="AlphaFoldDB" id="A0A1Y1UBT7"/>
<sequence length="434" mass="48436">MSDKLKRPEKPLVVLILGGTTTVARTLAGYLLDNDERKASFVRIADRFSVHPPSTYLDRFFLDLLVAPEGSLEYKQVNLVNAERHQEVFTPPTDWKGRTINHKAFDVVYDLTALSLAQSAAGLANKPKAYVRLTFPFYEMKSLSGSSAGHAESAELRPDGVRGRWWHETLRGIGKVQGLNTGVIRSGAFYGPGIWEETVVPRLVVGHVYKSLNEEMKFLHNSDLRIHCVHAIDVAQSLYLLSLYLLSTTREKVILQSGVEIPFSFSNPPTSTFSLGANKRNSVSEIWKTVKSVIPEQIPVTLPLFNVIDDGDTTQEALAKAVAGVWDIKYGFLNSTVASLVQQFAKTDFLEMVEDVNEKHVEAWSNMLAKSSTPIASSPITPYLDEHAFRKHAICLDGSKSRRILGFKPLHPRIEVGELQRIVHGFQEAKLWPV</sequence>
<dbReference type="OrthoDB" id="16464at2759"/>
<proteinExistence type="predicted"/>